<feature type="coiled-coil region" evidence="1">
    <location>
        <begin position="47"/>
        <end position="81"/>
    </location>
</feature>
<feature type="coiled-coil region" evidence="1">
    <location>
        <begin position="153"/>
        <end position="180"/>
    </location>
</feature>
<dbReference type="AlphaFoldDB" id="W9CFI6"/>
<sequence>MKGLLAEQAEMKRLREEWRSSTKAEKAELDRAKETLGAWSVKLDEKMKGLLTKQNELEKNREEWRNSTKAERTELDKAKEALESGRAKLDDQMKGVLTEQAGLERFKEEWRNSTKAKRTELDEAEEVLTAGRAELDEQMKGLLVDQTKMEKIGEEFKESIEAERAELERQKQDLLDSQASYTHAMLHLGLLEDIIVDCETNKSVKYARLEELLKQQDLGDLSAATNPVKDTAELLLDNRDLKRRADDSMETGPAAKKRKITAPEMAANETSMAIPKPAIEPSSAQPTVEMAASNIPSKTPVTTGHKSTTEVEDNTAIEHAVNTKSGSSLFNVNNWKRAATPFFTFIASILNNREDI</sequence>
<dbReference type="Proteomes" id="UP000019487">
    <property type="component" value="Unassembled WGS sequence"/>
</dbReference>
<dbReference type="HOGENOM" id="CLU_778805_0_0_1"/>
<accession>W9CFI6</accession>
<evidence type="ECO:0000313" key="3">
    <source>
        <dbReference type="Proteomes" id="UP000019487"/>
    </source>
</evidence>
<gene>
    <name evidence="2" type="ORF">SBOR_4097</name>
</gene>
<comment type="caution">
    <text evidence="2">The sequence shown here is derived from an EMBL/GenBank/DDBJ whole genome shotgun (WGS) entry which is preliminary data.</text>
</comment>
<reference evidence="2 3" key="1">
    <citation type="journal article" date="2014" name="Genome Announc.">
        <title>Draft genome sequence of Sclerotinia borealis, a psychrophilic plant pathogenic fungus.</title>
        <authorList>
            <person name="Mardanov A.V."/>
            <person name="Beletsky A.V."/>
            <person name="Kadnikov V.V."/>
            <person name="Ignatov A.N."/>
            <person name="Ravin N.V."/>
        </authorList>
    </citation>
    <scope>NUCLEOTIDE SEQUENCE [LARGE SCALE GENOMIC DNA]</scope>
    <source>
        <strain evidence="3">F-4157</strain>
    </source>
</reference>
<evidence type="ECO:0000256" key="1">
    <source>
        <dbReference type="SAM" id="Coils"/>
    </source>
</evidence>
<organism evidence="2 3">
    <name type="scientific">Sclerotinia borealis (strain F-4128)</name>
    <dbReference type="NCBI Taxonomy" id="1432307"/>
    <lineage>
        <taxon>Eukaryota</taxon>
        <taxon>Fungi</taxon>
        <taxon>Dikarya</taxon>
        <taxon>Ascomycota</taxon>
        <taxon>Pezizomycotina</taxon>
        <taxon>Leotiomycetes</taxon>
        <taxon>Helotiales</taxon>
        <taxon>Sclerotiniaceae</taxon>
        <taxon>Sclerotinia</taxon>
    </lineage>
</organism>
<keyword evidence="1" id="KW-0175">Coiled coil</keyword>
<dbReference type="EMBL" id="AYSA01000183">
    <property type="protein sequence ID" value="ESZ95512.1"/>
    <property type="molecule type" value="Genomic_DNA"/>
</dbReference>
<proteinExistence type="predicted"/>
<keyword evidence="3" id="KW-1185">Reference proteome</keyword>
<evidence type="ECO:0000313" key="2">
    <source>
        <dbReference type="EMBL" id="ESZ95512.1"/>
    </source>
</evidence>
<name>W9CFI6_SCLBF</name>
<protein>
    <submittedName>
        <fullName evidence="2">Uncharacterized protein</fullName>
    </submittedName>
</protein>